<comment type="catalytic activity">
    <reaction evidence="16">
        <text>L-seryl-[protein] + ATP = O-phospho-L-seryl-[protein] + ADP + H(+)</text>
        <dbReference type="Rhea" id="RHEA:17989"/>
        <dbReference type="Rhea" id="RHEA-COMP:9863"/>
        <dbReference type="Rhea" id="RHEA-COMP:11604"/>
        <dbReference type="ChEBI" id="CHEBI:15378"/>
        <dbReference type="ChEBI" id="CHEBI:29999"/>
        <dbReference type="ChEBI" id="CHEBI:30616"/>
        <dbReference type="ChEBI" id="CHEBI:83421"/>
        <dbReference type="ChEBI" id="CHEBI:456216"/>
        <dbReference type="EC" id="2.7.11.1"/>
    </reaction>
</comment>
<dbReference type="SUPFAM" id="SSF52540">
    <property type="entry name" value="P-loop containing nucleoside triphosphate hydrolases"/>
    <property type="match status" value="1"/>
</dbReference>
<feature type="region of interest" description="Actin-binding" evidence="18">
    <location>
        <begin position="500"/>
        <end position="522"/>
    </location>
</feature>
<feature type="region of interest" description="Disordered" evidence="19">
    <location>
        <begin position="880"/>
        <end position="934"/>
    </location>
</feature>
<sequence>MEYLSHKGQNNCTLRLMEFILLFLGSGESGAGKTESTKLLLRHIMNLCKGNSQLEQQILQVNPLLEAFGNAQTVMNDNSSRFGKYIQLRFQKNTVQGAKLNEYLLEKSRVVQQDAGERNFHIFYYMFAGLSSEQKEMYGLLDPSLYRYISGRFGTQEVAERWKHKYQEVCNALDMVGFQEQEQVDMQAILAGVLSLGNVTFDPEESNGSVKVNEASRGWLKAAAGQFGVQEDELLKCLICTTSVTRGEQIQRFHTQQQAEDARDSIAKVAYGRVFGWIVSKINELLAENVDPEVELREIGILDIFGFENFAVNRFEQLCINLANEQLQHFFNHHIFQLEQAAYKEEGLPWETITFNNNEPILNLLLAKPLGLLSLLDEQSAFPQATDKTFVDKLNSSFKRSLHFQPARGRVLGFSIMHYAGKVQYAARGFLEKNRDTLPANIRELFINSITPLLSVLFTATISRTGTLMPHVKAKVVPGAEDKFHSTRKQSVGAQFRHSLMVLMERMYSADPHFVRCIKPNNQKEPGVLDNQVMLLQLRYNGLLETIRIRRDGFSWRPSFEEFAERYGILLVKPGVPLTKESCLEILQSTELKGWICGKSRLFFKYWHQEQLAKHVERLERAAVIIQKVFRGFRCRKSFLKLSAELRARAQQLQEEAERERLRQLALAAEAQERNSFPVPMPRKRCPQSSHPSGQSQQPPVPRPRSKLTESTPFDNFLNPSVPRPVLGTEEQTGEEAKMRKLKRGATVRWFKETQAQKVVQDDGAFPSWLHGMISRREAENLLIDKPLGCFLVRISQSRPGYILTYRGEGRCRHYMIQVQPNARYVILGEDRAHASLTELVRYHQAVGIQPFMEILTVPCGQKSSESLCYENLEDLTLSSQADKEEAPSEKQSCPSLPSSSKPAMQWFRRTKNIQNQETSDKGRAKPSSAECSRRAFPRLRSSIHLAIQEIQQFTSTPMSCLNRGAHCTEDVLPK</sequence>
<gene>
    <name evidence="22" type="primary">LOC101820510</name>
</gene>
<evidence type="ECO:0000256" key="13">
    <source>
        <dbReference type="ARBA" id="ARBA00023212"/>
    </source>
</evidence>
<dbReference type="EC" id="2.7.11.1" evidence="3"/>
<dbReference type="SMART" id="SM00242">
    <property type="entry name" value="MYSc"/>
    <property type="match status" value="1"/>
</dbReference>
<dbReference type="PROSITE" id="PS51456">
    <property type="entry name" value="MYOSIN_MOTOR"/>
    <property type="match status" value="1"/>
</dbReference>
<feature type="domain" description="Myosin motor" evidence="21">
    <location>
        <begin position="1"/>
        <end position="620"/>
    </location>
</feature>
<dbReference type="Gene3D" id="1.20.5.4820">
    <property type="match status" value="1"/>
</dbReference>
<keyword evidence="23" id="KW-1185">Reference proteome</keyword>
<organism evidence="22 23">
    <name type="scientific">Ficedula albicollis</name>
    <name type="common">Collared flycatcher</name>
    <name type="synonym">Muscicapa albicollis</name>
    <dbReference type="NCBI Taxonomy" id="59894"/>
    <lineage>
        <taxon>Eukaryota</taxon>
        <taxon>Metazoa</taxon>
        <taxon>Chordata</taxon>
        <taxon>Craniata</taxon>
        <taxon>Vertebrata</taxon>
        <taxon>Euteleostomi</taxon>
        <taxon>Archelosauria</taxon>
        <taxon>Archosauria</taxon>
        <taxon>Dinosauria</taxon>
        <taxon>Saurischia</taxon>
        <taxon>Theropoda</taxon>
        <taxon>Coelurosauria</taxon>
        <taxon>Aves</taxon>
        <taxon>Neognathae</taxon>
        <taxon>Neoaves</taxon>
        <taxon>Telluraves</taxon>
        <taxon>Australaves</taxon>
        <taxon>Passeriformes</taxon>
        <taxon>Muscicapidae</taxon>
        <taxon>Ficedula</taxon>
    </lineage>
</organism>
<feature type="domain" description="SH2" evidence="20">
    <location>
        <begin position="769"/>
        <end position="860"/>
    </location>
</feature>
<dbReference type="InterPro" id="IPR001609">
    <property type="entry name" value="Myosin_head_motor_dom-like"/>
</dbReference>
<dbReference type="GO" id="GO:0005524">
    <property type="term" value="F:ATP binding"/>
    <property type="evidence" value="ECO:0007669"/>
    <property type="project" value="UniProtKB-UniRule"/>
</dbReference>
<reference evidence="22" key="3">
    <citation type="submission" date="2025-09" db="UniProtKB">
        <authorList>
            <consortium name="Ensembl"/>
        </authorList>
    </citation>
    <scope>IDENTIFICATION</scope>
</reference>
<evidence type="ECO:0000256" key="12">
    <source>
        <dbReference type="ARBA" id="ARBA00023175"/>
    </source>
</evidence>
<keyword evidence="14" id="KW-0966">Cell projection</keyword>
<dbReference type="GO" id="GO:0000146">
    <property type="term" value="F:microfilament motor activity"/>
    <property type="evidence" value="ECO:0007669"/>
    <property type="project" value="TreeGrafter"/>
</dbReference>
<dbReference type="Pfam" id="PF00063">
    <property type="entry name" value="Myosin_head"/>
    <property type="match status" value="1"/>
</dbReference>
<dbReference type="PANTHER" id="PTHR46256:SF5">
    <property type="entry name" value="MYOSIN-IIIB-LIKE"/>
    <property type="match status" value="1"/>
</dbReference>
<evidence type="ECO:0000256" key="19">
    <source>
        <dbReference type="SAM" id="MobiDB-lite"/>
    </source>
</evidence>
<dbReference type="InterPro" id="IPR036860">
    <property type="entry name" value="SH2_dom_sf"/>
</dbReference>
<dbReference type="InterPro" id="IPR036961">
    <property type="entry name" value="Kinesin_motor_dom_sf"/>
</dbReference>
<keyword evidence="12 18" id="KW-0505">Motor protein</keyword>
<dbReference type="GO" id="GO:0003779">
    <property type="term" value="F:actin binding"/>
    <property type="evidence" value="ECO:0007669"/>
    <property type="project" value="UniProtKB-KW"/>
</dbReference>
<keyword evidence="8 18" id="KW-0547">Nucleotide-binding</keyword>
<feature type="region of interest" description="Disordered" evidence="19">
    <location>
        <begin position="673"/>
        <end position="736"/>
    </location>
</feature>
<evidence type="ECO:0000256" key="1">
    <source>
        <dbReference type="ARBA" id="ARBA00004245"/>
    </source>
</evidence>
<dbReference type="SMART" id="SM00015">
    <property type="entry name" value="IQ"/>
    <property type="match status" value="1"/>
</dbReference>
<keyword evidence="5" id="KW-0723">Serine/threonine-protein kinase</keyword>
<accession>A0A803W453</accession>
<dbReference type="InterPro" id="IPR052409">
    <property type="entry name" value="Myosin-III_kinase_activity"/>
</dbReference>
<keyword evidence="4" id="KW-0963">Cytoplasm</keyword>
<comment type="catalytic activity">
    <reaction evidence="15">
        <text>L-threonyl-[protein] + ATP = O-phospho-L-threonyl-[protein] + ADP + H(+)</text>
        <dbReference type="Rhea" id="RHEA:46608"/>
        <dbReference type="Rhea" id="RHEA-COMP:11060"/>
        <dbReference type="Rhea" id="RHEA-COMP:11605"/>
        <dbReference type="ChEBI" id="CHEBI:15378"/>
        <dbReference type="ChEBI" id="CHEBI:30013"/>
        <dbReference type="ChEBI" id="CHEBI:30616"/>
        <dbReference type="ChEBI" id="CHEBI:61977"/>
        <dbReference type="ChEBI" id="CHEBI:456216"/>
        <dbReference type="EC" id="2.7.11.1"/>
    </reaction>
</comment>
<dbReference type="Gene3D" id="1.20.58.530">
    <property type="match status" value="1"/>
</dbReference>
<evidence type="ECO:0000256" key="10">
    <source>
        <dbReference type="ARBA" id="ARBA00022840"/>
    </source>
</evidence>
<dbReference type="GO" id="GO:0042995">
    <property type="term" value="C:cell projection"/>
    <property type="evidence" value="ECO:0007669"/>
    <property type="project" value="UniProtKB-SubCell"/>
</dbReference>
<dbReference type="Gene3D" id="1.10.10.820">
    <property type="match status" value="1"/>
</dbReference>
<dbReference type="InterPro" id="IPR027417">
    <property type="entry name" value="P-loop_NTPase"/>
</dbReference>
<evidence type="ECO:0000313" key="23">
    <source>
        <dbReference type="Proteomes" id="UP000016665"/>
    </source>
</evidence>
<keyword evidence="18" id="KW-0009">Actin-binding</keyword>
<evidence type="ECO:0000256" key="14">
    <source>
        <dbReference type="ARBA" id="ARBA00023273"/>
    </source>
</evidence>
<dbReference type="Pfam" id="PF00017">
    <property type="entry name" value="SH2"/>
    <property type="match status" value="1"/>
</dbReference>
<dbReference type="Ensembl" id="ENSFALT00000037049.1">
    <property type="protein sequence ID" value="ENSFALP00000029759.1"/>
    <property type="gene ID" value="ENSFALG00000026329.1"/>
</dbReference>
<keyword evidence="7" id="KW-0677">Repeat</keyword>
<evidence type="ECO:0000256" key="6">
    <source>
        <dbReference type="ARBA" id="ARBA00022679"/>
    </source>
</evidence>
<proteinExistence type="inferred from homology"/>
<evidence type="ECO:0000256" key="7">
    <source>
        <dbReference type="ARBA" id="ARBA00022737"/>
    </source>
</evidence>
<dbReference type="Pfam" id="PF00612">
    <property type="entry name" value="IQ"/>
    <property type="match status" value="1"/>
</dbReference>
<evidence type="ECO:0000256" key="5">
    <source>
        <dbReference type="ARBA" id="ARBA00022527"/>
    </source>
</evidence>
<dbReference type="Gene3D" id="3.30.505.10">
    <property type="entry name" value="SH2 domain"/>
    <property type="match status" value="1"/>
</dbReference>
<dbReference type="PANTHER" id="PTHR46256">
    <property type="entry name" value="AGAP011099-PA"/>
    <property type="match status" value="1"/>
</dbReference>
<evidence type="ECO:0000256" key="2">
    <source>
        <dbReference type="ARBA" id="ARBA00004316"/>
    </source>
</evidence>
<dbReference type="PROSITE" id="PS50001">
    <property type="entry name" value="SH2"/>
    <property type="match status" value="1"/>
</dbReference>
<evidence type="ECO:0000256" key="3">
    <source>
        <dbReference type="ARBA" id="ARBA00012513"/>
    </source>
</evidence>
<dbReference type="Gene3D" id="1.20.120.720">
    <property type="entry name" value="Myosin VI head, motor domain, U50 subdomain"/>
    <property type="match status" value="1"/>
</dbReference>
<evidence type="ECO:0000256" key="16">
    <source>
        <dbReference type="ARBA" id="ARBA00048679"/>
    </source>
</evidence>
<feature type="binding site" evidence="18">
    <location>
        <begin position="27"/>
        <end position="34"/>
    </location>
    <ligand>
        <name>ATP</name>
        <dbReference type="ChEBI" id="CHEBI:30616"/>
    </ligand>
</feature>
<dbReference type="GO" id="GO:0030832">
    <property type="term" value="P:regulation of actin filament length"/>
    <property type="evidence" value="ECO:0007669"/>
    <property type="project" value="TreeGrafter"/>
</dbReference>
<dbReference type="Gene3D" id="3.40.850.10">
    <property type="entry name" value="Kinesin motor domain"/>
    <property type="match status" value="1"/>
</dbReference>
<evidence type="ECO:0000256" key="8">
    <source>
        <dbReference type="ARBA" id="ARBA00022741"/>
    </source>
</evidence>
<evidence type="ECO:0000256" key="4">
    <source>
        <dbReference type="ARBA" id="ARBA00022490"/>
    </source>
</evidence>
<dbReference type="GO" id="GO:0004674">
    <property type="term" value="F:protein serine/threonine kinase activity"/>
    <property type="evidence" value="ECO:0007669"/>
    <property type="project" value="UniProtKB-KW"/>
</dbReference>
<reference evidence="22 23" key="1">
    <citation type="journal article" date="2012" name="Nature">
        <title>The genomic landscape of species divergence in Ficedula flycatchers.</title>
        <authorList>
            <person name="Ellegren H."/>
            <person name="Smeds L."/>
            <person name="Burri R."/>
            <person name="Olason P.I."/>
            <person name="Backstrom N."/>
            <person name="Kawakami T."/>
            <person name="Kunstner A."/>
            <person name="Makinen H."/>
            <person name="Nadachowska-Brzyska K."/>
            <person name="Qvarnstrom A."/>
            <person name="Uebbing S."/>
            <person name="Wolf J.B."/>
        </authorList>
    </citation>
    <scope>NUCLEOTIDE SEQUENCE [LARGE SCALE GENOMIC DNA]</scope>
</reference>
<protein>
    <recommendedName>
        <fullName evidence="3">non-specific serine/threonine protein kinase</fullName>
        <ecNumber evidence="3">2.7.11.1</ecNumber>
    </recommendedName>
</protein>
<comment type="similarity">
    <text evidence="18">Belongs to the TRAFAC class myosin-kinesin ATPase superfamily. Myosin family.</text>
</comment>
<evidence type="ECO:0000259" key="21">
    <source>
        <dbReference type="PROSITE" id="PS51456"/>
    </source>
</evidence>
<dbReference type="CDD" id="cd23767">
    <property type="entry name" value="IQCD"/>
    <property type="match status" value="1"/>
</dbReference>
<keyword evidence="11 18" id="KW-0518">Myosin</keyword>
<keyword evidence="17" id="KW-0727">SH2 domain</keyword>
<dbReference type="PRINTS" id="PR00193">
    <property type="entry name" value="MYOSINHEAVY"/>
</dbReference>
<evidence type="ECO:0000313" key="22">
    <source>
        <dbReference type="Ensembl" id="ENSFALP00000029759.1"/>
    </source>
</evidence>
<evidence type="ECO:0000259" key="20">
    <source>
        <dbReference type="PROSITE" id="PS50001"/>
    </source>
</evidence>
<dbReference type="AlphaFoldDB" id="A0A803W453"/>
<dbReference type="PROSITE" id="PS50096">
    <property type="entry name" value="IQ"/>
    <property type="match status" value="1"/>
</dbReference>
<comment type="subcellular location">
    <subcellularLocation>
        <location evidence="2">Cell projection</location>
    </subcellularLocation>
    <subcellularLocation>
        <location evidence="1">Cytoplasm</location>
        <location evidence="1">Cytoskeleton</location>
    </subcellularLocation>
</comment>
<keyword evidence="9" id="KW-0418">Kinase</keyword>
<evidence type="ECO:0000256" key="17">
    <source>
        <dbReference type="PROSITE-ProRule" id="PRU00191"/>
    </source>
</evidence>
<dbReference type="GO" id="GO:0016459">
    <property type="term" value="C:myosin complex"/>
    <property type="evidence" value="ECO:0007669"/>
    <property type="project" value="UniProtKB-KW"/>
</dbReference>
<dbReference type="SMART" id="SM00252">
    <property type="entry name" value="SH2"/>
    <property type="match status" value="1"/>
</dbReference>
<evidence type="ECO:0000256" key="11">
    <source>
        <dbReference type="ARBA" id="ARBA00023123"/>
    </source>
</evidence>
<feature type="compositionally biased region" description="Polar residues" evidence="19">
    <location>
        <begin position="890"/>
        <end position="903"/>
    </location>
</feature>
<dbReference type="InterPro" id="IPR000980">
    <property type="entry name" value="SH2"/>
</dbReference>
<keyword evidence="13" id="KW-0206">Cytoskeleton</keyword>
<dbReference type="SUPFAM" id="SSF55550">
    <property type="entry name" value="SH2 domain"/>
    <property type="match status" value="1"/>
</dbReference>
<keyword evidence="10 18" id="KW-0067">ATP-binding</keyword>
<evidence type="ECO:0000256" key="9">
    <source>
        <dbReference type="ARBA" id="ARBA00022777"/>
    </source>
</evidence>
<dbReference type="GeneTree" id="ENSGT00940000165582"/>
<keyword evidence="6" id="KW-0808">Transferase</keyword>
<reference evidence="22" key="2">
    <citation type="submission" date="2025-08" db="UniProtKB">
        <authorList>
            <consortium name="Ensembl"/>
        </authorList>
    </citation>
    <scope>IDENTIFICATION</scope>
</reference>
<evidence type="ECO:0000256" key="18">
    <source>
        <dbReference type="PROSITE-ProRule" id="PRU00782"/>
    </source>
</evidence>
<name>A0A803W453_FICAL</name>
<dbReference type="InterPro" id="IPR000048">
    <property type="entry name" value="IQ_motif_EF-hand-BS"/>
</dbReference>
<dbReference type="Proteomes" id="UP000016665">
    <property type="component" value="Chromosome Z"/>
</dbReference>
<feature type="compositionally biased region" description="Low complexity" evidence="19">
    <location>
        <begin position="687"/>
        <end position="698"/>
    </location>
</feature>
<evidence type="ECO:0000256" key="15">
    <source>
        <dbReference type="ARBA" id="ARBA00047899"/>
    </source>
</evidence>